<dbReference type="Proteomes" id="UP001314205">
    <property type="component" value="Unassembled WGS sequence"/>
</dbReference>
<protein>
    <submittedName>
        <fullName evidence="2">Uncharacterized protein</fullName>
    </submittedName>
</protein>
<dbReference type="EMBL" id="CAVLGL010000087">
    <property type="protein sequence ID" value="CAK1592290.1"/>
    <property type="molecule type" value="Genomic_DNA"/>
</dbReference>
<comment type="caution">
    <text evidence="2">The sequence shown here is derived from an EMBL/GenBank/DDBJ whole genome shotgun (WGS) entry which is preliminary data.</text>
</comment>
<gene>
    <name evidence="2" type="ORF">PARMNEM_LOCUS12293</name>
</gene>
<keyword evidence="3" id="KW-1185">Reference proteome</keyword>
<dbReference type="AlphaFoldDB" id="A0AAV1LBH8"/>
<evidence type="ECO:0000313" key="2">
    <source>
        <dbReference type="EMBL" id="CAK1592290.1"/>
    </source>
</evidence>
<evidence type="ECO:0000256" key="1">
    <source>
        <dbReference type="SAM" id="SignalP"/>
    </source>
</evidence>
<evidence type="ECO:0000313" key="3">
    <source>
        <dbReference type="Proteomes" id="UP001314205"/>
    </source>
</evidence>
<keyword evidence="1" id="KW-0732">Signal</keyword>
<accession>A0AAV1LBH8</accession>
<reference evidence="2 3" key="1">
    <citation type="submission" date="2023-11" db="EMBL/GenBank/DDBJ databases">
        <authorList>
            <person name="Hedman E."/>
            <person name="Englund M."/>
            <person name="Stromberg M."/>
            <person name="Nyberg Akerstrom W."/>
            <person name="Nylinder S."/>
            <person name="Jareborg N."/>
            <person name="Kallberg Y."/>
            <person name="Kronander E."/>
        </authorList>
    </citation>
    <scope>NUCLEOTIDE SEQUENCE [LARGE SCALE GENOMIC DNA]</scope>
</reference>
<feature type="chain" id="PRO_5043438274" evidence="1">
    <location>
        <begin position="34"/>
        <end position="404"/>
    </location>
</feature>
<feature type="signal peptide" evidence="1">
    <location>
        <begin position="1"/>
        <end position="33"/>
    </location>
</feature>
<proteinExistence type="predicted"/>
<sequence>MYSKYNSLILILTLKSTLITVASLMASEQIVNSLPEYDEQWFQKDTDDIRRRFLNKKFENQKIRMLDQLSNNTIYIDGIPHTQINNTNVKINKIENAFRALLGMKGVKYIYKRDFYWRTWREIDYGGNKTIICYTCKNASNMKCKTCHSGGYWVIEEKPPPCPYEILSMTNDNQICTVYYTQYNNLSGLCPTLVNLNDLSETCRNPIETEWKITRKYNDNDAETTLAVICGGRKSCHIFTSYMVLPDSIIFRIVNETNHVIYSRVMKKGQKNYACIEDCGVLDNETKSVIKLEKPFILNLLEYASHKNKREYNTGTSKTVKTTGKTPKAQKIKTPKNQKKLLFLSKNILYEKYSHKTVAGNKKSIVKLITSNTTVNQVESITKTLCKKLEDAFKEDEDSETKED</sequence>
<organism evidence="2 3">
    <name type="scientific">Parnassius mnemosyne</name>
    <name type="common">clouded apollo</name>
    <dbReference type="NCBI Taxonomy" id="213953"/>
    <lineage>
        <taxon>Eukaryota</taxon>
        <taxon>Metazoa</taxon>
        <taxon>Ecdysozoa</taxon>
        <taxon>Arthropoda</taxon>
        <taxon>Hexapoda</taxon>
        <taxon>Insecta</taxon>
        <taxon>Pterygota</taxon>
        <taxon>Neoptera</taxon>
        <taxon>Endopterygota</taxon>
        <taxon>Lepidoptera</taxon>
        <taxon>Glossata</taxon>
        <taxon>Ditrysia</taxon>
        <taxon>Papilionoidea</taxon>
        <taxon>Papilionidae</taxon>
        <taxon>Parnassiinae</taxon>
        <taxon>Parnassini</taxon>
        <taxon>Parnassius</taxon>
        <taxon>Driopa</taxon>
    </lineage>
</organism>
<name>A0AAV1LBH8_9NEOP</name>